<dbReference type="Proteomes" id="UP000821865">
    <property type="component" value="Chromosome 7"/>
</dbReference>
<proteinExistence type="predicted"/>
<gene>
    <name evidence="1" type="ORF">HPB49_000083</name>
</gene>
<name>A0ACB8CCI1_DERSI</name>
<organism evidence="1 2">
    <name type="scientific">Dermacentor silvarum</name>
    <name type="common">Tick</name>
    <dbReference type="NCBI Taxonomy" id="543639"/>
    <lineage>
        <taxon>Eukaryota</taxon>
        <taxon>Metazoa</taxon>
        <taxon>Ecdysozoa</taxon>
        <taxon>Arthropoda</taxon>
        <taxon>Chelicerata</taxon>
        <taxon>Arachnida</taxon>
        <taxon>Acari</taxon>
        <taxon>Parasitiformes</taxon>
        <taxon>Ixodida</taxon>
        <taxon>Ixodoidea</taxon>
        <taxon>Ixodidae</taxon>
        <taxon>Rhipicephalinae</taxon>
        <taxon>Dermacentor</taxon>
    </lineage>
</organism>
<dbReference type="EMBL" id="CM023476">
    <property type="protein sequence ID" value="KAH7940413.1"/>
    <property type="molecule type" value="Genomic_DNA"/>
</dbReference>
<protein>
    <submittedName>
        <fullName evidence="1">Uncharacterized protein</fullName>
    </submittedName>
</protein>
<accession>A0ACB8CCI1</accession>
<evidence type="ECO:0000313" key="2">
    <source>
        <dbReference type="Proteomes" id="UP000821865"/>
    </source>
</evidence>
<reference evidence="1" key="1">
    <citation type="submission" date="2020-05" db="EMBL/GenBank/DDBJ databases">
        <title>Large-scale comparative analyses of tick genomes elucidate their genetic diversity and vector capacities.</title>
        <authorList>
            <person name="Jia N."/>
            <person name="Wang J."/>
            <person name="Shi W."/>
            <person name="Du L."/>
            <person name="Sun Y."/>
            <person name="Zhan W."/>
            <person name="Jiang J."/>
            <person name="Wang Q."/>
            <person name="Zhang B."/>
            <person name="Ji P."/>
            <person name="Sakyi L.B."/>
            <person name="Cui X."/>
            <person name="Yuan T."/>
            <person name="Jiang B."/>
            <person name="Yang W."/>
            <person name="Lam T.T.-Y."/>
            <person name="Chang Q."/>
            <person name="Ding S."/>
            <person name="Wang X."/>
            <person name="Zhu J."/>
            <person name="Ruan X."/>
            <person name="Zhao L."/>
            <person name="Wei J."/>
            <person name="Que T."/>
            <person name="Du C."/>
            <person name="Cheng J."/>
            <person name="Dai P."/>
            <person name="Han X."/>
            <person name="Huang E."/>
            <person name="Gao Y."/>
            <person name="Liu J."/>
            <person name="Shao H."/>
            <person name="Ye R."/>
            <person name="Li L."/>
            <person name="Wei W."/>
            <person name="Wang X."/>
            <person name="Wang C."/>
            <person name="Yang T."/>
            <person name="Huo Q."/>
            <person name="Li W."/>
            <person name="Guo W."/>
            <person name="Chen H."/>
            <person name="Zhou L."/>
            <person name="Ni X."/>
            <person name="Tian J."/>
            <person name="Zhou Y."/>
            <person name="Sheng Y."/>
            <person name="Liu T."/>
            <person name="Pan Y."/>
            <person name="Xia L."/>
            <person name="Li J."/>
            <person name="Zhao F."/>
            <person name="Cao W."/>
        </authorList>
    </citation>
    <scope>NUCLEOTIDE SEQUENCE</scope>
    <source>
        <strain evidence="1">Dsil-2018</strain>
    </source>
</reference>
<sequence>MSTLANRTIQAALDAYLEKSRFQGFVLHKPSNTVSVWVPAMGLVCKLQELQQIQVAEECVPVQAYLASGTDLRRYVVNGVDRDEEPEKLLQELSCPTHRAVAARYLASGRTCLITLQGPNSPPERILYYGCVLRPRPFNPSVVYCYSCFKQGHMKSCVPV</sequence>
<keyword evidence="2" id="KW-1185">Reference proteome</keyword>
<comment type="caution">
    <text evidence="1">The sequence shown here is derived from an EMBL/GenBank/DDBJ whole genome shotgun (WGS) entry which is preliminary data.</text>
</comment>
<evidence type="ECO:0000313" key="1">
    <source>
        <dbReference type="EMBL" id="KAH7940413.1"/>
    </source>
</evidence>